<dbReference type="InterPro" id="IPR010071">
    <property type="entry name" value="AA_adenyl_dom"/>
</dbReference>
<dbReference type="GO" id="GO:0003824">
    <property type="term" value="F:catalytic activity"/>
    <property type="evidence" value="ECO:0007669"/>
    <property type="project" value="InterPro"/>
</dbReference>
<dbReference type="PROSITE" id="PS00455">
    <property type="entry name" value="AMP_BINDING"/>
    <property type="match status" value="3"/>
</dbReference>
<keyword evidence="6" id="KW-1185">Reference proteome</keyword>
<dbReference type="GO" id="GO:0043041">
    <property type="term" value="P:amino acid activation for nonribosomal peptide biosynthetic process"/>
    <property type="evidence" value="ECO:0007669"/>
    <property type="project" value="TreeGrafter"/>
</dbReference>
<dbReference type="Pfam" id="PF00668">
    <property type="entry name" value="Condensation"/>
    <property type="match status" value="3"/>
</dbReference>
<dbReference type="Gene3D" id="3.40.50.1820">
    <property type="entry name" value="alpha/beta hydrolase"/>
    <property type="match status" value="2"/>
</dbReference>
<sequence>MCSSIPARPRWAACSLAPHPRLDPTTQQAGLLRPATVLETTMHAIVPPAILQRALVEGDPPRADADDDEDIEASYPLSQAQRQLWLLQQRHPASTAYNLCRVVRLTGPLDAEALQAAFDAVLRRHAILRSRFVETADGVRQQPVAGARVLVAWEDLTGLTAFAQDETVQARVDLMAGHVFDLTKPAPLVARLLQLDDETSILMLCLHHIVSDGWSNALFFQDLVRAYQGAQGKGASACLPGLALQYGDFALRELEESASEAYADKRRYWAAYLGEDLPLLALGGDHDRPASAGTVVSTLSEGQAEAVAALAARLRCTPFVILMAAWQLLLGRLAGQTDFPVAVPYAGRDDEDAHATIGLFVTTQVYAAHLAPQQTFASLCAAVRRDAIAAMRHAGVAVDSIPGQEADGGSGLLRAMFDYTVQEGSREFAIGGLRGELLPVAALGAKTELLLSAINTSRTLQLRLEYDAGRFDDGRMQAVLRRYIHVLHQVTANPEVCLGEVTITPEADGRALVRNEMPLPHVAPSVLASIARHVGLRPDAVAVSMPDAAQAGARQQLTYGQLDAAANRVAHGLIARGVGVESRVGLAMGRGLDLIVGLLGILKAGAAYVALDPAYPHARLTQMVDDAGIEVVVSDTPTLAALPRAWPVQWLCVDALDARLPAHAPDVAIRPDNLAYVLYTSGSTGVPKGAQMTHGNVARLLAATQRWFNFGPDDVWTLFHSYAFDFSVWEIFGALCHGGRLVVVSAEQARAPASFLSLLRAEGVTVLNQTPSAFGQLIQVPGLHDGAVKQERTELFEGIAQDEGVARDEGGQLPALRLRWVIFGGEALDPRMLADWVAGQGPHGPRLVNMYGITETTVHVTYREIVGEDLRVAGSPVGEAIDDLGLYVLDATGQPVSYGESGELHVSGAGLTRGYLGRATLTAERFIPNPFADDGGRLYRTGDLARWSEDGELHYLGRIDQQVKIRGHRVEVGEVRARLLEQPGVGQAVVVARGVGADARLLAYVTPAITPSSALSATTRSSPPLAALPLDAAALRQALAQCLPAYMLPSAIEVLDQLPLTRNGKADIAALPEPSHAGRAYDPPIGEREIALAGVWQHVLGVTPIGRQDNFFELGGHSLMAITLMSALRRAGWKADVRMLFQHPELADFAAAVGAEANRAAEPDARPDAAIPADNAGLTKAQIDQLASGLPGGMEGLQAIHPLTPLQEGILFHHLMQEEGDVYVTAFLLAFDTVGRLHRFLAAFEQVIARHDILRTSVHWEGLSQPVQRVQRAASLPVTWLPALPDETPDGAAARIEQRTDPSHYRMDVREAPLLRGHAVHDIANHRWLLKLAHHHLALDHTSEDLLVRELTLLLADRPQDLAPPVSFTRFVGAMRGAERAGAEFFRAQLGDLTESTLPFNLADVQGNGLSVAEHRTVLDEELTRDLRAMAREHRSSAAALFHLAWALVLARISNREDVVFGTVLFGRMAGAEDAHQAVGMFINTLPLRVRMQGRDATAALRETQTALAGLIRHEHCSLALAQRSSGLPGGAPLFSAILNYRHVTAVAGVDAAAWEGIEALGSRERSNYPFAMSVNDSGTRFELVGHIEESVGAARIVGHMTAALTALVKALRTGDSRLVRALDLPLEDERSNVLTWGRGAASQAPGLPVHVQFEQVCRAAPHRVALSQGTVLLDYASLNVRANTLAHQLLGAGAGRGALIGLALDRGIDMLVAMLAVLKSGAAYLPLDPAYPADRLAAMIEESGMALLLTDASSQAQLPRPLPESLHCMRIDTPPGVGRPSTDPGIAVHPQQLAYVIYTSGSTGKPKGVMVSHGALTNFLQSMAMAPGLASSDHLLALTSLSFDISALELLLPLTVGARCTIATVDECHDGAAIANLLGQKSITVMQATPTTWRMLLDSGWQGGHLKALCGGEGLPADLAGRLRAVGVDLWNMYGPTETTIWSTTGLVGAEDPDLGHPIAATQVYVLDSQLEPAPWGAPGELYIGGAGVARGYLGRPGLTAERFLPDPYGANGGRLYRTGDLAAWTAAGRLQHLGRCDFQVKLRGHRIEPGEIEMVLRKQDGVRDAVVVTAPGPTGPRLVAYAAVDLVPGSAADGADARQGSALRRALAASLPEYMVPAAVVTLTALPLTPNGKIDRKALPAPTFAVQDPVAPSTVREAELTAIWAEVLGLATLGIDDDFFDLGGDSILTLQVIARLHGAGWHATPRQFFERRTIRRLAPVITAVAGRNEQKSLLPRSVAGSPDMYPPTPLQAGLLFESRAQPDSTAYVNQLCMDLDGLDVERFRRAWQDTVNHHEGLRASFFMQGDEVVQRIETTVSVPIDEMRVGVQPGQVAVAERALGFDLARAPLMRVKLVAMVDGSHHLIWTFHHLLMDGWSVSRFLGEVLLRYQGAHPPRTTDGIYRDYLAWMNSRPTEAAGAYWRERLAPLTVGTRLGEAWAASAPSGAVDQHTLLLDPSASQALRDYARREKVTLSIVMQGAWAMLLHHYCAAADVAFGATTSVRPAQLPGAQEMLGLAINTLPVTSTLDPAQPVGAWLRALQAQGVASREHDTLPLHEIQRLAPASVGSLFDTLVVFENYPVDQALREQASAGLSWRNIASHEETHYTVTLVASDSGQLRVRLLYSPTRIAADAVDGLLRRLRALLVALPMEGVRTLDDLDLRDTQDALQLAAWSSGGAAVAAGPALAERCRAQAARSASRVALAVGGLSMGYGELHARAQRLLGNLLALGVTSESRVAVAMDRRAELYIGLLAIHEAGAVCVPLDVNHPAGRLREMLSDCGAAVLLTCSSVRGSHPELFSSEEAGGARVIDVDDPALPALPPADVERVAQRVVRAEELNLMYVLYTSGSTGKPKGVAMPRGAFDDLLRWQDAVLPPVSSVLQFASPGFDVAYQEIFGAWTAGACLVVASEAERRDMELLAARIDTAGVERMHLPFAVLQALMETQAFHRVPCVALRQIVTAGESLIMTPALRQWLARHPDCRLYNQYGPTETHVVSHYEVPSSALEALPPIGAPINGAGLHVLDPWLRPMPPGVRGELYLSGPLARGYLGRAGQTADRFVPHAAGRPGARLYRTGDLARWRGDGALEYLGRSDHQLKIRGMRVEPAEIEASLLALPDVRVAAVKAVADGAGKQRLAAYVAPIPGARLGDGRALRIALRSRLPEHMVPATITVLDVLPLNANGKVDRAALPVPVLSADQAGGEPRGAMESALAGIWCEVLGIAAVGREDNFLDLGGHSLMAVRVQHRMRQRLGLDCPLSAILTSASLSALAGRLEAGEGTSQGSLDAVSVLEGLLDDVMADQLR</sequence>
<dbReference type="FunFam" id="1.10.1200.10:FF:000005">
    <property type="entry name" value="Nonribosomal peptide synthetase 1"/>
    <property type="match status" value="1"/>
</dbReference>
<dbReference type="GO" id="GO:0005737">
    <property type="term" value="C:cytoplasm"/>
    <property type="evidence" value="ECO:0007669"/>
    <property type="project" value="TreeGrafter"/>
</dbReference>
<comment type="caution">
    <text evidence="5">The sequence shown here is derived from an EMBL/GenBank/DDBJ whole genome shotgun (WGS) entry which is preliminary data.</text>
</comment>
<dbReference type="Gene3D" id="3.30.300.30">
    <property type="match status" value="3"/>
</dbReference>
<dbReference type="InterPro" id="IPR036736">
    <property type="entry name" value="ACP-like_sf"/>
</dbReference>
<dbReference type="CDD" id="cd19544">
    <property type="entry name" value="E-C_NRPS"/>
    <property type="match status" value="1"/>
</dbReference>
<dbReference type="FunFam" id="3.30.300.30:FF:000015">
    <property type="entry name" value="Nonribosomal peptide synthase SidD"/>
    <property type="match status" value="2"/>
</dbReference>
<dbReference type="OrthoDB" id="8826085at2"/>
<dbReference type="FunFam" id="3.40.50.980:FF:000001">
    <property type="entry name" value="Non-ribosomal peptide synthetase"/>
    <property type="match status" value="2"/>
</dbReference>
<dbReference type="PANTHER" id="PTHR45527:SF1">
    <property type="entry name" value="FATTY ACID SYNTHASE"/>
    <property type="match status" value="1"/>
</dbReference>
<feature type="domain" description="Carrier" evidence="4">
    <location>
        <begin position="1083"/>
        <end position="1157"/>
    </location>
</feature>
<evidence type="ECO:0000256" key="3">
    <source>
        <dbReference type="ARBA" id="ARBA00022553"/>
    </source>
</evidence>
<dbReference type="InterPro" id="IPR006162">
    <property type="entry name" value="Ppantetheine_attach_site"/>
</dbReference>
<dbReference type="InterPro" id="IPR020806">
    <property type="entry name" value="PKS_PP-bd"/>
</dbReference>
<dbReference type="InterPro" id="IPR000873">
    <property type="entry name" value="AMP-dep_synth/lig_dom"/>
</dbReference>
<dbReference type="Pfam" id="PF00550">
    <property type="entry name" value="PP-binding"/>
    <property type="match status" value="3"/>
</dbReference>
<dbReference type="CDD" id="cd17643">
    <property type="entry name" value="A_NRPS_Cytc1-like"/>
    <property type="match status" value="1"/>
</dbReference>
<dbReference type="Gene3D" id="3.30.559.10">
    <property type="entry name" value="Chloramphenicol acetyltransferase-like domain"/>
    <property type="match status" value="3"/>
</dbReference>
<dbReference type="Gene3D" id="1.10.1200.10">
    <property type="entry name" value="ACP-like"/>
    <property type="match status" value="1"/>
</dbReference>
<accession>A0A261SBF4</accession>
<feature type="domain" description="Carrier" evidence="4">
    <location>
        <begin position="3203"/>
        <end position="3278"/>
    </location>
</feature>
<dbReference type="NCBIfam" id="TIGR01733">
    <property type="entry name" value="AA-adenyl-dom"/>
    <property type="match status" value="3"/>
</dbReference>
<evidence type="ECO:0000313" key="5">
    <source>
        <dbReference type="EMBL" id="OZI34738.1"/>
    </source>
</evidence>
<dbReference type="PROSITE" id="PS00012">
    <property type="entry name" value="PHOSPHOPANTETHEINE"/>
    <property type="match status" value="1"/>
</dbReference>
<keyword evidence="2" id="KW-0596">Phosphopantetheine</keyword>
<dbReference type="GO" id="GO:0044550">
    <property type="term" value="P:secondary metabolite biosynthetic process"/>
    <property type="evidence" value="ECO:0007669"/>
    <property type="project" value="TreeGrafter"/>
</dbReference>
<comment type="cofactor">
    <cofactor evidence="1">
        <name>pantetheine 4'-phosphate</name>
        <dbReference type="ChEBI" id="CHEBI:47942"/>
    </cofactor>
</comment>
<dbReference type="FunFam" id="2.30.38.10:FF:000001">
    <property type="entry name" value="Non-ribosomal peptide synthetase PvdI"/>
    <property type="match status" value="1"/>
</dbReference>
<evidence type="ECO:0000256" key="2">
    <source>
        <dbReference type="ARBA" id="ARBA00022450"/>
    </source>
</evidence>
<dbReference type="Pfam" id="PF13193">
    <property type="entry name" value="AMP-binding_C"/>
    <property type="match status" value="3"/>
</dbReference>
<proteinExistence type="predicted"/>
<feature type="domain" description="Carrier" evidence="4">
    <location>
        <begin position="2153"/>
        <end position="2227"/>
    </location>
</feature>
<dbReference type="SMART" id="SM00823">
    <property type="entry name" value="PKS_PP"/>
    <property type="match status" value="3"/>
</dbReference>
<dbReference type="InterPro" id="IPR025110">
    <property type="entry name" value="AMP-bd_C"/>
</dbReference>
<dbReference type="EMBL" id="NEVM01000002">
    <property type="protein sequence ID" value="OZI34738.1"/>
    <property type="molecule type" value="Genomic_DNA"/>
</dbReference>
<dbReference type="Gene3D" id="3.40.50.12780">
    <property type="entry name" value="N-terminal domain of ligase-like"/>
    <property type="match status" value="1"/>
</dbReference>
<dbReference type="CDD" id="cd19531">
    <property type="entry name" value="LCL_NRPS-like"/>
    <property type="match status" value="1"/>
</dbReference>
<dbReference type="SUPFAM" id="SSF52777">
    <property type="entry name" value="CoA-dependent acyltransferases"/>
    <property type="match status" value="6"/>
</dbReference>
<organism evidence="5 6">
    <name type="scientific">Bordetella genomosp. 10</name>
    <dbReference type="NCBI Taxonomy" id="1416804"/>
    <lineage>
        <taxon>Bacteria</taxon>
        <taxon>Pseudomonadati</taxon>
        <taxon>Pseudomonadota</taxon>
        <taxon>Betaproteobacteria</taxon>
        <taxon>Burkholderiales</taxon>
        <taxon>Alcaligenaceae</taxon>
        <taxon>Bordetella</taxon>
    </lineage>
</organism>
<gene>
    <name evidence="5" type="ORF">CAL29_14800</name>
</gene>
<dbReference type="GO" id="GO:0031177">
    <property type="term" value="F:phosphopantetheine binding"/>
    <property type="evidence" value="ECO:0007669"/>
    <property type="project" value="InterPro"/>
</dbReference>
<dbReference type="InterPro" id="IPR029058">
    <property type="entry name" value="AB_hydrolase_fold"/>
</dbReference>
<dbReference type="FunFam" id="3.40.50.12780:FF:000012">
    <property type="entry name" value="Non-ribosomal peptide synthetase"/>
    <property type="match status" value="1"/>
</dbReference>
<dbReference type="SUPFAM" id="SSF47336">
    <property type="entry name" value="ACP-like"/>
    <property type="match status" value="3"/>
</dbReference>
<dbReference type="SUPFAM" id="SSF56801">
    <property type="entry name" value="Acetyl-CoA synthetase-like"/>
    <property type="match status" value="3"/>
</dbReference>
<dbReference type="Proteomes" id="UP000216020">
    <property type="component" value="Unassembled WGS sequence"/>
</dbReference>
<evidence type="ECO:0000259" key="4">
    <source>
        <dbReference type="PROSITE" id="PS50075"/>
    </source>
</evidence>
<reference evidence="6" key="1">
    <citation type="submission" date="2017-05" db="EMBL/GenBank/DDBJ databases">
        <title>Complete and WGS of Bordetella genogroups.</title>
        <authorList>
            <person name="Spilker T."/>
            <person name="Lipuma J."/>
        </authorList>
    </citation>
    <scope>NUCLEOTIDE SEQUENCE [LARGE SCALE GENOMIC DNA]</scope>
    <source>
        <strain evidence="6">AU16122</strain>
    </source>
</reference>
<dbReference type="InterPro" id="IPR023213">
    <property type="entry name" value="CAT-like_dom_sf"/>
</dbReference>
<dbReference type="Pfam" id="PF00501">
    <property type="entry name" value="AMP-binding"/>
    <property type="match status" value="3"/>
</dbReference>
<dbReference type="PANTHER" id="PTHR45527">
    <property type="entry name" value="NONRIBOSOMAL PEPTIDE SYNTHETASE"/>
    <property type="match status" value="1"/>
</dbReference>
<keyword evidence="3" id="KW-0597">Phosphoprotein</keyword>
<dbReference type="InterPro" id="IPR045851">
    <property type="entry name" value="AMP-bd_C_sf"/>
</dbReference>
<dbReference type="InterPro" id="IPR020845">
    <property type="entry name" value="AMP-binding_CS"/>
</dbReference>
<evidence type="ECO:0000313" key="6">
    <source>
        <dbReference type="Proteomes" id="UP000216020"/>
    </source>
</evidence>
<protein>
    <recommendedName>
        <fullName evidence="4">Carrier domain-containing protein</fullName>
    </recommendedName>
</protein>
<dbReference type="Gene3D" id="3.30.559.30">
    <property type="entry name" value="Nonribosomal peptide synthetase, condensation domain"/>
    <property type="match status" value="3"/>
</dbReference>
<dbReference type="NCBIfam" id="NF003417">
    <property type="entry name" value="PRK04813.1"/>
    <property type="match status" value="4"/>
</dbReference>
<dbReference type="InterPro" id="IPR042099">
    <property type="entry name" value="ANL_N_sf"/>
</dbReference>
<dbReference type="PROSITE" id="PS50075">
    <property type="entry name" value="CARRIER"/>
    <property type="match status" value="3"/>
</dbReference>
<dbReference type="InterPro" id="IPR001242">
    <property type="entry name" value="Condensation_dom"/>
</dbReference>
<dbReference type="InterPro" id="IPR009081">
    <property type="entry name" value="PP-bd_ACP"/>
</dbReference>
<name>A0A261SBF4_9BORD</name>
<evidence type="ECO:0000256" key="1">
    <source>
        <dbReference type="ARBA" id="ARBA00001957"/>
    </source>
</evidence>
<dbReference type="Gene3D" id="3.40.50.980">
    <property type="match status" value="4"/>
</dbReference>
<dbReference type="CDD" id="cd12116">
    <property type="entry name" value="A_NRPS_Ta1_like"/>
    <property type="match status" value="1"/>
</dbReference>
<dbReference type="Gene3D" id="2.30.38.10">
    <property type="entry name" value="Luciferase, Domain 3"/>
    <property type="match status" value="2"/>
</dbReference>